<proteinExistence type="predicted"/>
<evidence type="ECO:0000313" key="3">
    <source>
        <dbReference type="EMBL" id="KAG7665976.1"/>
    </source>
</evidence>
<evidence type="ECO:0000256" key="1">
    <source>
        <dbReference type="SAM" id="Coils"/>
    </source>
</evidence>
<dbReference type="AlphaFoldDB" id="A0A8J5QJP2"/>
<feature type="coiled-coil region" evidence="1">
    <location>
        <begin position="208"/>
        <end position="242"/>
    </location>
</feature>
<dbReference type="RefSeq" id="XP_049266208.1">
    <property type="nucleotide sequence ID" value="XM_049407995.1"/>
</dbReference>
<organism evidence="3 4">
    <name type="scientific">[Candida] subhashii</name>
    <dbReference type="NCBI Taxonomy" id="561895"/>
    <lineage>
        <taxon>Eukaryota</taxon>
        <taxon>Fungi</taxon>
        <taxon>Dikarya</taxon>
        <taxon>Ascomycota</taxon>
        <taxon>Saccharomycotina</taxon>
        <taxon>Pichiomycetes</taxon>
        <taxon>Debaryomycetaceae</taxon>
        <taxon>Spathaspora</taxon>
    </lineage>
</organism>
<gene>
    <name evidence="3" type="ORF">J8A68_000405</name>
</gene>
<feature type="compositionally biased region" description="Basic and acidic residues" evidence="2">
    <location>
        <begin position="97"/>
        <end position="106"/>
    </location>
</feature>
<comment type="caution">
    <text evidence="3">The sequence shown here is derived from an EMBL/GenBank/DDBJ whole genome shotgun (WGS) entry which is preliminary data.</text>
</comment>
<dbReference type="EMBL" id="JAGSYN010000044">
    <property type="protein sequence ID" value="KAG7665976.1"/>
    <property type="molecule type" value="Genomic_DNA"/>
</dbReference>
<accession>A0A8J5QJP2</accession>
<feature type="region of interest" description="Disordered" evidence="2">
    <location>
        <begin position="406"/>
        <end position="429"/>
    </location>
</feature>
<sequence length="521" mass="60819">MNIILNEKDDYDMGLDFLKSPVQQQQREQQPPQEKRQQQQQQLHLQQQQQQQQQQQLQQQKQQQQEQKQKQKEEQQKQQRQKQYLRLESPNKQQPHQYEEDKENIQHHKEKWDELRENVHKTRSIKHSFPRSDGVQVITPSAKLDDSFAAAPAASTPRASPSRIPAPVASMAAINGKRNVASQVSSFQRPQSDVGDMLDNPSGSNESIRLLQQEIQAQDLKIRALEDQVQEQAGQLRADRHEIEVQRRTIEDQKIQLASAAVERQDIIDEFQMNQRKLTNEYYDKIGKMERKYESEIQRLKEQEQLDLDDAKVEELQEELETAFFRASRFKDALKTSFKRYRMLKHDMELLHQKYDGLRSSYRFLSMSKGVSVKHEDIDAPLLSPDHDTEYSLEIPSTDFLLNQGEEEENETDTTALCHPDNPQSRVQQPSEIEDTTALMLSQLETDVISTAPPAKSHAKPKLKPYILMVIFLIRATKAATRARAQKIEFEEMHYEQSGVQMEEVNKMVRTIERNIENQTS</sequence>
<feature type="coiled-coil region" evidence="1">
    <location>
        <begin position="283"/>
        <end position="319"/>
    </location>
</feature>
<feature type="region of interest" description="Disordered" evidence="2">
    <location>
        <begin position="1"/>
        <end position="106"/>
    </location>
</feature>
<keyword evidence="4" id="KW-1185">Reference proteome</keyword>
<keyword evidence="1" id="KW-0175">Coiled coil</keyword>
<feature type="compositionally biased region" description="Basic and acidic residues" evidence="2">
    <location>
        <begin position="67"/>
        <end position="77"/>
    </location>
</feature>
<reference evidence="3 4" key="1">
    <citation type="journal article" date="2021" name="DNA Res.">
        <title>Genome analysis of Candida subhashii reveals its hybrid nature and dual mitochondrial genome conformations.</title>
        <authorList>
            <person name="Mixao V."/>
            <person name="Hegedusova E."/>
            <person name="Saus E."/>
            <person name="Pryszcz L.P."/>
            <person name="Cillingova A."/>
            <person name="Nosek J."/>
            <person name="Gabaldon T."/>
        </authorList>
    </citation>
    <scope>NUCLEOTIDE SEQUENCE [LARGE SCALE GENOMIC DNA]</scope>
    <source>
        <strain evidence="3 4">CBS 10753</strain>
    </source>
</reference>
<feature type="compositionally biased region" description="Low complexity" evidence="2">
    <location>
        <begin position="23"/>
        <end position="66"/>
    </location>
</feature>
<evidence type="ECO:0000313" key="4">
    <source>
        <dbReference type="Proteomes" id="UP000694255"/>
    </source>
</evidence>
<dbReference type="Proteomes" id="UP000694255">
    <property type="component" value="Unassembled WGS sequence"/>
</dbReference>
<name>A0A8J5QJP2_9ASCO</name>
<dbReference type="GeneID" id="73467206"/>
<protein>
    <submittedName>
        <fullName evidence="3">Uncharacterized protein</fullName>
    </submittedName>
</protein>
<evidence type="ECO:0000256" key="2">
    <source>
        <dbReference type="SAM" id="MobiDB-lite"/>
    </source>
</evidence>